<dbReference type="SUPFAM" id="SSF47616">
    <property type="entry name" value="GST C-terminal domain-like"/>
    <property type="match status" value="1"/>
</dbReference>
<dbReference type="Pfam" id="PF25907">
    <property type="entry name" value="DUF7962"/>
    <property type="match status" value="1"/>
</dbReference>
<accession>A0A8H7CX97</accession>
<dbReference type="EMBL" id="JACAZI010000008">
    <property type="protein sequence ID" value="KAF7353710.1"/>
    <property type="molecule type" value="Genomic_DNA"/>
</dbReference>
<dbReference type="InterPro" id="IPR004045">
    <property type="entry name" value="Glutathione_S-Trfase_N"/>
</dbReference>
<comment type="caution">
    <text evidence="2">The sequence shown here is derived from an EMBL/GenBank/DDBJ whole genome shotgun (WGS) entry which is preliminary data.</text>
</comment>
<dbReference type="GO" id="GO:0016740">
    <property type="term" value="F:transferase activity"/>
    <property type="evidence" value="ECO:0007669"/>
    <property type="project" value="UniProtKB-KW"/>
</dbReference>
<keyword evidence="2" id="KW-0808">Transferase</keyword>
<dbReference type="AlphaFoldDB" id="A0A8H7CX97"/>
<reference evidence="2" key="1">
    <citation type="submission" date="2020-05" db="EMBL/GenBank/DDBJ databases">
        <title>Mycena genomes resolve the evolution of fungal bioluminescence.</title>
        <authorList>
            <person name="Tsai I.J."/>
        </authorList>
    </citation>
    <scope>NUCLEOTIDE SEQUENCE</scope>
    <source>
        <strain evidence="2">CCC161011</strain>
    </source>
</reference>
<organism evidence="2 3">
    <name type="scientific">Mycena venus</name>
    <dbReference type="NCBI Taxonomy" id="2733690"/>
    <lineage>
        <taxon>Eukaryota</taxon>
        <taxon>Fungi</taxon>
        <taxon>Dikarya</taxon>
        <taxon>Basidiomycota</taxon>
        <taxon>Agaricomycotina</taxon>
        <taxon>Agaricomycetes</taxon>
        <taxon>Agaricomycetidae</taxon>
        <taxon>Agaricales</taxon>
        <taxon>Marasmiineae</taxon>
        <taxon>Mycenaceae</taxon>
        <taxon>Mycena</taxon>
    </lineage>
</organism>
<dbReference type="Gene3D" id="1.20.1050.10">
    <property type="match status" value="1"/>
</dbReference>
<evidence type="ECO:0000313" key="2">
    <source>
        <dbReference type="EMBL" id="KAF7353710.1"/>
    </source>
</evidence>
<dbReference type="Gene3D" id="3.40.30.110">
    <property type="match status" value="1"/>
</dbReference>
<gene>
    <name evidence="2" type="ORF">MVEN_01056000</name>
</gene>
<dbReference type="Pfam" id="PF13417">
    <property type="entry name" value="GST_N_3"/>
    <property type="match status" value="1"/>
</dbReference>
<sequence length="351" mass="38753">MEKSHPATGSLLPTCARLPTMSVIVYRYDASPFSVKIDHVLLAKNIPHEKVNVANMLPRPEITELLGVTYRRIPILAIGNDIYCDTSLIASALERRFPSSQGYGTIFPNKKHGGSADTGLIKAFAKHWVDTTLFPLAPLHLPWQKFPPAFIEDRGALRGGKINVEAMVAQRGQSLSMLSTHLSLIEEQLSDGREWLFDTELPSLADISVHFVYAWVKSFRGVESLFDPSTFPKSLEWLARMTGYLGRLKQSQPEVRKITGKDAAARIAAAPFEPYSTVGFDTREGERLGLKAGDEVSVAPDDSGRNFGTVGKLVALNREEFVIETKGSAGLVRCHFPRVMFSARPATKSKL</sequence>
<dbReference type="OrthoDB" id="202840at2759"/>
<name>A0A8H7CX97_9AGAR</name>
<feature type="domain" description="GST N-terminal" evidence="1">
    <location>
        <begin position="21"/>
        <end position="101"/>
    </location>
</feature>
<dbReference type="InterPro" id="IPR058268">
    <property type="entry name" value="DUF7962"/>
</dbReference>
<proteinExistence type="predicted"/>
<evidence type="ECO:0000313" key="3">
    <source>
        <dbReference type="Proteomes" id="UP000620124"/>
    </source>
</evidence>
<dbReference type="CDD" id="cd00299">
    <property type="entry name" value="GST_C_family"/>
    <property type="match status" value="1"/>
</dbReference>
<dbReference type="Proteomes" id="UP000620124">
    <property type="component" value="Unassembled WGS sequence"/>
</dbReference>
<protein>
    <submittedName>
        <fullName evidence="2">Glutathione s-transferase</fullName>
    </submittedName>
</protein>
<keyword evidence="3" id="KW-1185">Reference proteome</keyword>
<dbReference type="InterPro" id="IPR036249">
    <property type="entry name" value="Thioredoxin-like_sf"/>
</dbReference>
<evidence type="ECO:0000259" key="1">
    <source>
        <dbReference type="PROSITE" id="PS50404"/>
    </source>
</evidence>
<dbReference type="PROSITE" id="PS50404">
    <property type="entry name" value="GST_NTER"/>
    <property type="match status" value="1"/>
</dbReference>
<dbReference type="SUPFAM" id="SSF52833">
    <property type="entry name" value="Thioredoxin-like"/>
    <property type="match status" value="1"/>
</dbReference>
<dbReference type="InterPro" id="IPR036282">
    <property type="entry name" value="Glutathione-S-Trfase_C_sf"/>
</dbReference>